<comment type="caution">
    <text evidence="1">The sequence shown here is derived from an EMBL/GenBank/DDBJ whole genome shotgun (WGS) entry which is preliminary data.</text>
</comment>
<dbReference type="EMBL" id="JANCPR020000024">
    <property type="protein sequence ID" value="MDJ1134820.1"/>
    <property type="molecule type" value="Genomic_DNA"/>
</dbReference>
<accession>A0ABT7A0G5</accession>
<dbReference type="Proteomes" id="UP001214441">
    <property type="component" value="Unassembled WGS sequence"/>
</dbReference>
<dbReference type="Gene3D" id="3.30.200.20">
    <property type="entry name" value="Phosphorylase Kinase, domain 1"/>
    <property type="match status" value="1"/>
</dbReference>
<proteinExistence type="predicted"/>
<name>A0ABT7A0G5_9ACTN</name>
<dbReference type="RefSeq" id="WP_274045801.1">
    <property type="nucleotide sequence ID" value="NZ_JANCPR020000024.1"/>
</dbReference>
<evidence type="ECO:0000313" key="1">
    <source>
        <dbReference type="EMBL" id="MDJ1134820.1"/>
    </source>
</evidence>
<sequence length="52" mass="5418">MRGHRLNDRYALRQLTGSGGMGEVRRAYGSPSQREVAALLSCLVTGSGGAGP</sequence>
<reference evidence="1 2" key="1">
    <citation type="submission" date="2023-05" db="EMBL/GenBank/DDBJ databases">
        <title>Streptantibioticus silvisoli sp. nov., acidotolerant actinomycetes 1 from pine litter.</title>
        <authorList>
            <person name="Swiecimska M."/>
            <person name="Golinska P."/>
            <person name="Sangal V."/>
            <person name="Wachnowicz B."/>
            <person name="Goodfellow M."/>
        </authorList>
    </citation>
    <scope>NUCLEOTIDE SEQUENCE [LARGE SCALE GENOMIC DNA]</scope>
    <source>
        <strain evidence="1 2">DSM 42109</strain>
    </source>
</reference>
<protein>
    <submittedName>
        <fullName evidence="1">Uncharacterized protein</fullName>
    </submittedName>
</protein>
<evidence type="ECO:0000313" key="2">
    <source>
        <dbReference type="Proteomes" id="UP001214441"/>
    </source>
</evidence>
<keyword evidence="2" id="KW-1185">Reference proteome</keyword>
<organism evidence="1 2">
    <name type="scientific">Streptomyces iconiensis</name>
    <dbReference type="NCBI Taxonomy" id="1384038"/>
    <lineage>
        <taxon>Bacteria</taxon>
        <taxon>Bacillati</taxon>
        <taxon>Actinomycetota</taxon>
        <taxon>Actinomycetes</taxon>
        <taxon>Kitasatosporales</taxon>
        <taxon>Streptomycetaceae</taxon>
        <taxon>Streptomyces</taxon>
    </lineage>
</organism>
<gene>
    <name evidence="1" type="ORF">NMN56_023260</name>
</gene>